<dbReference type="EMBL" id="JBHMFA010000005">
    <property type="protein sequence ID" value="MFB9105089.1"/>
    <property type="molecule type" value="Genomic_DNA"/>
</dbReference>
<keyword evidence="14" id="KW-1185">Reference proteome</keyword>
<dbReference type="Gene3D" id="3.10.520.10">
    <property type="entry name" value="ApbE-like domains"/>
    <property type="match status" value="1"/>
</dbReference>
<keyword evidence="5 11" id="KW-0808">Transferase</keyword>
<evidence type="ECO:0000313" key="14">
    <source>
        <dbReference type="Proteomes" id="UP001589590"/>
    </source>
</evidence>
<dbReference type="InterPro" id="IPR024932">
    <property type="entry name" value="ApbE"/>
</dbReference>
<evidence type="ECO:0000256" key="3">
    <source>
        <dbReference type="ARBA" id="ARBA00016337"/>
    </source>
</evidence>
<dbReference type="InterPro" id="IPR003374">
    <property type="entry name" value="ApbE-like_sf"/>
</dbReference>
<protein>
    <recommendedName>
        <fullName evidence="3 11">FAD:protein FMN transferase</fullName>
        <ecNumber evidence="2 11">2.7.1.180</ecNumber>
    </recommendedName>
    <alternativeName>
        <fullName evidence="9 11">Flavin transferase</fullName>
    </alternativeName>
</protein>
<evidence type="ECO:0000256" key="11">
    <source>
        <dbReference type="PIRNR" id="PIRNR006268"/>
    </source>
</evidence>
<keyword evidence="12" id="KW-1003">Cell membrane</keyword>
<comment type="cofactor">
    <cofactor evidence="1 12">
        <name>Mg(2+)</name>
        <dbReference type="ChEBI" id="CHEBI:18420"/>
    </cofactor>
</comment>
<comment type="caution">
    <text evidence="13">The sequence shown here is derived from an EMBL/GenBank/DDBJ whole genome shotgun (WGS) entry which is preliminary data.</text>
</comment>
<proteinExistence type="inferred from homology"/>
<keyword evidence="12" id="KW-0997">Cell inner membrane</keyword>
<keyword evidence="8 11" id="KW-0460">Magnesium</keyword>
<evidence type="ECO:0000256" key="8">
    <source>
        <dbReference type="ARBA" id="ARBA00022842"/>
    </source>
</evidence>
<dbReference type="Proteomes" id="UP001589590">
    <property type="component" value="Unassembled WGS sequence"/>
</dbReference>
<evidence type="ECO:0000256" key="6">
    <source>
        <dbReference type="ARBA" id="ARBA00022723"/>
    </source>
</evidence>
<keyword evidence="4 11" id="KW-0285">Flavoprotein</keyword>
<sequence length="335" mass="37011">MKTTIKVLVCCLLLSACKQQPDSEENNAAKAQNMSLQGDVFGTFYQVTYDSEINYQVALDSLFSVINHAMSTYIDSSDISKVNRNEAVKIDAHFKTVFNTSKTIFNETKGAFDPTIGAVVNAWDFGPEGKIVDLDSLKINELMESVGLDKVSLEGNNLLKPQSTFIDFNAIAKGYGVDVVGEYLESQHIDNYLINIGGELRARGTNVVSGKVWTVGVENPNFSGTQSINKVLFLKDKAMATSGTYRKFKLDADGNRYAHIIDTKTGYPSKTNLLSISVIAENCMIADAYATAFKSMGIENIKTFLETHPELKVFLIFENDKKEFETLSLNGFSEN</sequence>
<keyword evidence="12" id="KW-0449">Lipoprotein</keyword>
<dbReference type="SUPFAM" id="SSF143631">
    <property type="entry name" value="ApbE-like"/>
    <property type="match status" value="1"/>
</dbReference>
<keyword evidence="7 11" id="KW-0274">FAD</keyword>
<comment type="similarity">
    <text evidence="11 12">Belongs to the ApbE family.</text>
</comment>
<evidence type="ECO:0000256" key="7">
    <source>
        <dbReference type="ARBA" id="ARBA00022827"/>
    </source>
</evidence>
<evidence type="ECO:0000256" key="2">
    <source>
        <dbReference type="ARBA" id="ARBA00011955"/>
    </source>
</evidence>
<evidence type="ECO:0000256" key="12">
    <source>
        <dbReference type="RuleBase" id="RU363002"/>
    </source>
</evidence>
<dbReference type="Pfam" id="PF02424">
    <property type="entry name" value="ApbE"/>
    <property type="match status" value="1"/>
</dbReference>
<name>A0ABV5GZL0_9FLAO</name>
<dbReference type="GO" id="GO:0016740">
    <property type="term" value="F:transferase activity"/>
    <property type="evidence" value="ECO:0007669"/>
    <property type="project" value="UniProtKB-KW"/>
</dbReference>
<dbReference type="PANTHER" id="PTHR30040">
    <property type="entry name" value="THIAMINE BIOSYNTHESIS LIPOPROTEIN APBE"/>
    <property type="match status" value="1"/>
</dbReference>
<dbReference type="RefSeq" id="WP_290272704.1">
    <property type="nucleotide sequence ID" value="NZ_JAUFQP010000013.1"/>
</dbReference>
<comment type="function">
    <text evidence="12">Flavin transferase that catalyzes the transfer of the FMN moiety of FAD and its covalent binding to the hydroxyl group of a threonine residue in a target flavoprotein.</text>
</comment>
<gene>
    <name evidence="13" type="ORF">ACFFU1_09275</name>
</gene>
<dbReference type="PIRSF" id="PIRSF006268">
    <property type="entry name" value="ApbE"/>
    <property type="match status" value="1"/>
</dbReference>
<keyword evidence="6 11" id="KW-0479">Metal-binding</keyword>
<dbReference type="PROSITE" id="PS51257">
    <property type="entry name" value="PROKAR_LIPOPROTEIN"/>
    <property type="match status" value="1"/>
</dbReference>
<evidence type="ECO:0000256" key="5">
    <source>
        <dbReference type="ARBA" id="ARBA00022679"/>
    </source>
</evidence>
<evidence type="ECO:0000256" key="10">
    <source>
        <dbReference type="ARBA" id="ARBA00048540"/>
    </source>
</evidence>
<comment type="subcellular location">
    <subcellularLocation>
        <location evidence="12">Cell inner membrane</location>
        <topology evidence="12">Lipid-anchor</topology>
        <orientation evidence="12">Periplasmic side</orientation>
    </subcellularLocation>
</comment>
<comment type="catalytic activity">
    <reaction evidence="10 11 12">
        <text>L-threonyl-[protein] + FAD = FMN-L-threonyl-[protein] + AMP + H(+)</text>
        <dbReference type="Rhea" id="RHEA:36847"/>
        <dbReference type="Rhea" id="RHEA-COMP:11060"/>
        <dbReference type="Rhea" id="RHEA-COMP:11061"/>
        <dbReference type="ChEBI" id="CHEBI:15378"/>
        <dbReference type="ChEBI" id="CHEBI:30013"/>
        <dbReference type="ChEBI" id="CHEBI:57692"/>
        <dbReference type="ChEBI" id="CHEBI:74257"/>
        <dbReference type="ChEBI" id="CHEBI:456215"/>
        <dbReference type="EC" id="2.7.1.180"/>
    </reaction>
</comment>
<accession>A0ABV5GZL0</accession>
<dbReference type="PANTHER" id="PTHR30040:SF2">
    <property type="entry name" value="FAD:PROTEIN FMN TRANSFERASE"/>
    <property type="match status" value="1"/>
</dbReference>
<evidence type="ECO:0000256" key="9">
    <source>
        <dbReference type="ARBA" id="ARBA00031306"/>
    </source>
</evidence>
<evidence type="ECO:0000313" key="13">
    <source>
        <dbReference type="EMBL" id="MFB9105089.1"/>
    </source>
</evidence>
<organism evidence="13 14">
    <name type="scientific">Algibacter miyuki</name>
    <dbReference type="NCBI Taxonomy" id="1306933"/>
    <lineage>
        <taxon>Bacteria</taxon>
        <taxon>Pseudomonadati</taxon>
        <taxon>Bacteroidota</taxon>
        <taxon>Flavobacteriia</taxon>
        <taxon>Flavobacteriales</taxon>
        <taxon>Flavobacteriaceae</taxon>
        <taxon>Algibacter</taxon>
    </lineage>
</organism>
<reference evidence="13 14" key="1">
    <citation type="submission" date="2024-09" db="EMBL/GenBank/DDBJ databases">
        <authorList>
            <person name="Sun Q."/>
            <person name="Mori K."/>
        </authorList>
    </citation>
    <scope>NUCLEOTIDE SEQUENCE [LARGE SCALE GENOMIC DNA]</scope>
    <source>
        <strain evidence="13 14">CECT 8300</strain>
    </source>
</reference>
<keyword evidence="12" id="KW-0472">Membrane</keyword>
<dbReference type="EC" id="2.7.1.180" evidence="2 11"/>
<evidence type="ECO:0000256" key="4">
    <source>
        <dbReference type="ARBA" id="ARBA00022630"/>
    </source>
</evidence>
<evidence type="ECO:0000256" key="1">
    <source>
        <dbReference type="ARBA" id="ARBA00001946"/>
    </source>
</evidence>